<dbReference type="InParanoid" id="A0A2K3DYJ2"/>
<dbReference type="KEGG" id="cre:CHLRE_03g194650v5"/>
<dbReference type="RefSeq" id="XP_042926360.1">
    <property type="nucleotide sequence ID" value="XM_043061231.1"/>
</dbReference>
<evidence type="ECO:0000256" key="1">
    <source>
        <dbReference type="ARBA" id="ARBA00010884"/>
    </source>
</evidence>
<sequence>MRTLTMRNHYNRQLILTVDGATLGLDWFDGCDAAAYRAPASAATFSHQHHHSGSTGGSGPQRPQQAPIVQCSSSATGNTFTSNGAGSSPPGAVAAVVQAAASSTPAAAAQPPPHSPPRTATATITGPPAAAATSAHDTTTAPRDSNNRRASSPPNAGGGGGGGALSATAPILLVCHGINGGSHEGYAKWVCAAAVARGWRAVVLNYRGCNGLPFTAPRGYAATLSHDVYTAVYSVRARFPGAPVFAVGYSLGGLKLTKYLGEADAGLHVPPPGAPRLFAGSGLDAAAVVSSPVSLWHSSANLADTSSLNFMYNLAVAYKLREHLSHHKAEIQALTRFDVESALAAWTVGEIEDRGLPASFGFSSRQQYYEVAGSLDYIPAITTPTLMLLAEDDPFLGVIPDAECSRNPNTLLAVTRRGGHVAFLQGAWPLGKAYMDDAVTEFFDATLKHLHEPHGASGQLGAGAGGAAGAAAAAGAGAAATAAGWQRSGTVGAPVAVSDAARAAATAGAAAAAARSCASASSCCSNAAWRSPGAATAEGAAGNDAASRAKAAAAAAAEAAKRAEAEAAVVARKVEVAERAAAQVRLLMHLQVQQEQQRVLQALAAAEVVDAEDAAKSGKAGAQNGRIRSRL</sequence>
<dbReference type="GeneID" id="5718725"/>
<feature type="domain" description="AB hydrolase-1" evidence="4">
    <location>
        <begin position="170"/>
        <end position="426"/>
    </location>
</feature>
<evidence type="ECO:0000259" key="4">
    <source>
        <dbReference type="Pfam" id="PF00561"/>
    </source>
</evidence>
<dbReference type="GO" id="GO:0047372">
    <property type="term" value="F:monoacylglycerol lipase activity"/>
    <property type="evidence" value="ECO:0000318"/>
    <property type="project" value="GO_Central"/>
</dbReference>
<reference evidence="5 6" key="1">
    <citation type="journal article" date="2007" name="Science">
        <title>The Chlamydomonas genome reveals the evolution of key animal and plant functions.</title>
        <authorList>
            <person name="Merchant S.S."/>
            <person name="Prochnik S.E."/>
            <person name="Vallon O."/>
            <person name="Harris E.H."/>
            <person name="Karpowicz S.J."/>
            <person name="Witman G.B."/>
            <person name="Terry A."/>
            <person name="Salamov A."/>
            <person name="Fritz-Laylin L.K."/>
            <person name="Marechal-Drouard L."/>
            <person name="Marshall W.F."/>
            <person name="Qu L.H."/>
            <person name="Nelson D.R."/>
            <person name="Sanderfoot A.A."/>
            <person name="Spalding M.H."/>
            <person name="Kapitonov V.V."/>
            <person name="Ren Q."/>
            <person name="Ferris P."/>
            <person name="Lindquist E."/>
            <person name="Shapiro H."/>
            <person name="Lucas S.M."/>
            <person name="Grimwood J."/>
            <person name="Schmutz J."/>
            <person name="Cardol P."/>
            <person name="Cerutti H."/>
            <person name="Chanfreau G."/>
            <person name="Chen C.L."/>
            <person name="Cognat V."/>
            <person name="Croft M.T."/>
            <person name="Dent R."/>
            <person name="Dutcher S."/>
            <person name="Fernandez E."/>
            <person name="Fukuzawa H."/>
            <person name="Gonzalez-Ballester D."/>
            <person name="Gonzalez-Halphen D."/>
            <person name="Hallmann A."/>
            <person name="Hanikenne M."/>
            <person name="Hippler M."/>
            <person name="Inwood W."/>
            <person name="Jabbari K."/>
            <person name="Kalanon M."/>
            <person name="Kuras R."/>
            <person name="Lefebvre P.A."/>
            <person name="Lemaire S.D."/>
            <person name="Lobanov A.V."/>
            <person name="Lohr M."/>
            <person name="Manuell A."/>
            <person name="Meier I."/>
            <person name="Mets L."/>
            <person name="Mittag M."/>
            <person name="Mittelmeier T."/>
            <person name="Moroney J.V."/>
            <person name="Moseley J."/>
            <person name="Napoli C."/>
            <person name="Nedelcu A.M."/>
            <person name="Niyogi K."/>
            <person name="Novoselov S.V."/>
            <person name="Paulsen I.T."/>
            <person name="Pazour G."/>
            <person name="Purton S."/>
            <person name="Ral J.P."/>
            <person name="Riano-Pachon D.M."/>
            <person name="Riekhof W."/>
            <person name="Rymarquis L."/>
            <person name="Schroda M."/>
            <person name="Stern D."/>
            <person name="Umen J."/>
            <person name="Willows R."/>
            <person name="Wilson N."/>
            <person name="Zimmer S.L."/>
            <person name="Allmer J."/>
            <person name="Balk J."/>
            <person name="Bisova K."/>
            <person name="Chen C.J."/>
            <person name="Elias M."/>
            <person name="Gendler K."/>
            <person name="Hauser C."/>
            <person name="Lamb M.R."/>
            <person name="Ledford H."/>
            <person name="Long J.C."/>
            <person name="Minagawa J."/>
            <person name="Page M.D."/>
            <person name="Pan J."/>
            <person name="Pootakham W."/>
            <person name="Roje S."/>
            <person name="Rose A."/>
            <person name="Stahlberg E."/>
            <person name="Terauchi A.M."/>
            <person name="Yang P."/>
            <person name="Ball S."/>
            <person name="Bowler C."/>
            <person name="Dieckmann C.L."/>
            <person name="Gladyshev V.N."/>
            <person name="Green P."/>
            <person name="Jorgensen R."/>
            <person name="Mayfield S."/>
            <person name="Mueller-Roeber B."/>
            <person name="Rajamani S."/>
            <person name="Sayre R.T."/>
            <person name="Brokstein P."/>
            <person name="Dubchak I."/>
            <person name="Goodstein D."/>
            <person name="Hornick L."/>
            <person name="Huang Y.W."/>
            <person name="Jhaveri J."/>
            <person name="Luo Y."/>
            <person name="Martinez D."/>
            <person name="Ngau W.C."/>
            <person name="Otillar B."/>
            <person name="Poliakov A."/>
            <person name="Porter A."/>
            <person name="Szajkowski L."/>
            <person name="Werner G."/>
            <person name="Zhou K."/>
            <person name="Grigoriev I.V."/>
            <person name="Rokhsar D.S."/>
            <person name="Grossman A.R."/>
        </authorList>
    </citation>
    <scope>NUCLEOTIDE SEQUENCE [LARGE SCALE GENOMIC DNA]</scope>
    <source>
        <strain evidence="6">CC-503</strain>
    </source>
</reference>
<accession>A0A2K3DYJ2</accession>
<keyword evidence="2" id="KW-0175">Coiled coil</keyword>
<proteinExistence type="inferred from homology"/>
<feature type="region of interest" description="Disordered" evidence="3">
    <location>
        <begin position="104"/>
        <end position="162"/>
    </location>
</feature>
<dbReference type="Pfam" id="PF00561">
    <property type="entry name" value="Abhydrolase_1"/>
    <property type="match status" value="1"/>
</dbReference>
<evidence type="ECO:0000256" key="3">
    <source>
        <dbReference type="SAM" id="MobiDB-lite"/>
    </source>
</evidence>
<dbReference type="GO" id="GO:0034338">
    <property type="term" value="F:short-chain carboxylesterase activity"/>
    <property type="evidence" value="ECO:0000318"/>
    <property type="project" value="GO_Central"/>
</dbReference>
<feature type="region of interest" description="Disordered" evidence="3">
    <location>
        <begin position="47"/>
        <end position="91"/>
    </location>
</feature>
<dbReference type="ExpressionAtlas" id="A0A2K3DYJ2">
    <property type="expression patterns" value="baseline"/>
</dbReference>
<dbReference type="OrthoDB" id="247542at2759"/>
<evidence type="ECO:0000313" key="6">
    <source>
        <dbReference type="Proteomes" id="UP000006906"/>
    </source>
</evidence>
<name>A0A2K3DYJ2_CHLRE</name>
<feature type="coiled-coil region" evidence="2">
    <location>
        <begin position="546"/>
        <end position="580"/>
    </location>
</feature>
<protein>
    <recommendedName>
        <fullName evidence="4">AB hydrolase-1 domain-containing protein</fullName>
    </recommendedName>
</protein>
<dbReference type="InterPro" id="IPR000073">
    <property type="entry name" value="AB_hydrolase_1"/>
</dbReference>
<feature type="compositionally biased region" description="Low complexity" evidence="3">
    <location>
        <begin position="117"/>
        <end position="142"/>
    </location>
</feature>
<dbReference type="InterPro" id="IPR029058">
    <property type="entry name" value="AB_hydrolase_fold"/>
</dbReference>
<gene>
    <name evidence="5" type="ORF">CHLRE_03g194650v5</name>
</gene>
<dbReference type="Gramene" id="PNW85610">
    <property type="protein sequence ID" value="PNW85610"/>
    <property type="gene ID" value="CHLRE_03g194650v5"/>
</dbReference>
<organism evidence="5 6">
    <name type="scientific">Chlamydomonas reinhardtii</name>
    <name type="common">Chlamydomonas smithii</name>
    <dbReference type="NCBI Taxonomy" id="3055"/>
    <lineage>
        <taxon>Eukaryota</taxon>
        <taxon>Viridiplantae</taxon>
        <taxon>Chlorophyta</taxon>
        <taxon>core chlorophytes</taxon>
        <taxon>Chlorophyceae</taxon>
        <taxon>CS clade</taxon>
        <taxon>Chlamydomonadales</taxon>
        <taxon>Chlamydomonadaceae</taxon>
        <taxon>Chlamydomonas</taxon>
    </lineage>
</organism>
<dbReference type="Proteomes" id="UP000006906">
    <property type="component" value="Chromosome 3"/>
</dbReference>
<dbReference type="PANTHER" id="PTHR10794:SF63">
    <property type="entry name" value="ALPHA_BETA HYDROLASE 1, ISOFORM A"/>
    <property type="match status" value="1"/>
</dbReference>
<comment type="similarity">
    <text evidence="1">Belongs to the AB hydrolase superfamily. AB hydrolase 4 family.</text>
</comment>
<dbReference type="GO" id="GO:0006629">
    <property type="term" value="P:lipid metabolic process"/>
    <property type="evidence" value="ECO:0000318"/>
    <property type="project" value="GO_Central"/>
</dbReference>
<feature type="compositionally biased region" description="Polar residues" evidence="3">
    <location>
        <begin position="70"/>
        <end position="83"/>
    </location>
</feature>
<dbReference type="PANTHER" id="PTHR10794">
    <property type="entry name" value="ABHYDROLASE DOMAIN-CONTAINING PROTEIN"/>
    <property type="match status" value="1"/>
</dbReference>
<dbReference type="EMBL" id="CM008964">
    <property type="protein sequence ID" value="PNW85610.1"/>
    <property type="molecule type" value="Genomic_DNA"/>
</dbReference>
<dbReference type="SUPFAM" id="SSF53474">
    <property type="entry name" value="alpha/beta-Hydrolases"/>
    <property type="match status" value="1"/>
</dbReference>
<evidence type="ECO:0000256" key="2">
    <source>
        <dbReference type="SAM" id="Coils"/>
    </source>
</evidence>
<dbReference type="Gene3D" id="3.40.50.1820">
    <property type="entry name" value="alpha/beta hydrolase"/>
    <property type="match status" value="1"/>
</dbReference>
<evidence type="ECO:0000313" key="5">
    <source>
        <dbReference type="EMBL" id="PNW85610.1"/>
    </source>
</evidence>
<keyword evidence="6" id="KW-1185">Reference proteome</keyword>
<dbReference type="InterPro" id="IPR050960">
    <property type="entry name" value="AB_hydrolase_4_sf"/>
</dbReference>
<dbReference type="AlphaFoldDB" id="A0A2K3DYJ2"/>